<dbReference type="PANTHER" id="PTHR28181:SF1">
    <property type="entry name" value="COLD TOLERANCE PROTEIN 1"/>
    <property type="match status" value="1"/>
</dbReference>
<dbReference type="OrthoDB" id="10255128at2759"/>
<dbReference type="InterPro" id="IPR036412">
    <property type="entry name" value="HAD-like_sf"/>
</dbReference>
<comment type="caution">
    <text evidence="1">The sequence shown here is derived from an EMBL/GenBank/DDBJ whole genome shotgun (WGS) entry which is preliminary data.</text>
</comment>
<keyword evidence="2" id="KW-1185">Reference proteome</keyword>
<gene>
    <name evidence="1" type="ORF">PBRASI_LOCUS498</name>
</gene>
<proteinExistence type="predicted"/>
<reference evidence="1" key="1">
    <citation type="submission" date="2021-06" db="EMBL/GenBank/DDBJ databases">
        <authorList>
            <person name="Kallberg Y."/>
            <person name="Tangrot J."/>
            <person name="Rosling A."/>
        </authorList>
    </citation>
    <scope>NUCLEOTIDE SEQUENCE</scope>
    <source>
        <strain evidence="1">BR232B</strain>
    </source>
</reference>
<dbReference type="SUPFAM" id="SSF56784">
    <property type="entry name" value="HAD-like"/>
    <property type="match status" value="1"/>
</dbReference>
<dbReference type="InterPro" id="IPR023214">
    <property type="entry name" value="HAD_sf"/>
</dbReference>
<sequence length="268" mass="30471">MNTQLSRVGMLVIDFDETVTLEDTTCEIANLAYNKRARKNICPMTIIEKVNDSNRARFGSRKQSRSLILQSHPQQLQQIQTSSDYPYPCPPPWSFFVNLYFKERADFILKWRQNNPHYTLNDFYSLLSSLSLVENNSLDRVESYHCLTGICASELYSCGKCIPKRPGVVECIRSFIQKDNRSVYVLSTNWSSDLILGALSDVGVERSIIMSNDLDFDSKGEYATGKITRNVVTGTDKLKLFKKLTTSKGMLTVYVGDSDTDLPCLCEY</sequence>
<dbReference type="Gene3D" id="3.40.50.1000">
    <property type="entry name" value="HAD superfamily/HAD-like"/>
    <property type="match status" value="1"/>
</dbReference>
<protein>
    <submittedName>
        <fullName evidence="1">5101_t:CDS:1</fullName>
    </submittedName>
</protein>
<dbReference type="EMBL" id="CAJVPI010000024">
    <property type="protein sequence ID" value="CAG8459418.1"/>
    <property type="molecule type" value="Genomic_DNA"/>
</dbReference>
<dbReference type="AlphaFoldDB" id="A0A9N8VR86"/>
<accession>A0A9N8VR86</accession>
<dbReference type="InterPro" id="IPR050849">
    <property type="entry name" value="HAD-like_hydrolase_phosphatase"/>
</dbReference>
<evidence type="ECO:0000313" key="2">
    <source>
        <dbReference type="Proteomes" id="UP000789739"/>
    </source>
</evidence>
<organism evidence="1 2">
    <name type="scientific">Paraglomus brasilianum</name>
    <dbReference type="NCBI Taxonomy" id="144538"/>
    <lineage>
        <taxon>Eukaryota</taxon>
        <taxon>Fungi</taxon>
        <taxon>Fungi incertae sedis</taxon>
        <taxon>Mucoromycota</taxon>
        <taxon>Glomeromycotina</taxon>
        <taxon>Glomeromycetes</taxon>
        <taxon>Paraglomerales</taxon>
        <taxon>Paraglomeraceae</taxon>
        <taxon>Paraglomus</taxon>
    </lineage>
</organism>
<dbReference type="PANTHER" id="PTHR28181">
    <property type="entry name" value="UPF0655 PROTEIN YCR015C"/>
    <property type="match status" value="1"/>
</dbReference>
<evidence type="ECO:0000313" key="1">
    <source>
        <dbReference type="EMBL" id="CAG8459418.1"/>
    </source>
</evidence>
<dbReference type="Proteomes" id="UP000789739">
    <property type="component" value="Unassembled WGS sequence"/>
</dbReference>
<name>A0A9N8VR86_9GLOM</name>